<evidence type="ECO:0000313" key="5">
    <source>
        <dbReference type="Proteomes" id="UP000016617"/>
    </source>
</evidence>
<dbReference type="RefSeq" id="WP_021673807.1">
    <property type="nucleotide sequence ID" value="NZ_KI259704.1"/>
</dbReference>
<feature type="transmembrane region" description="Helical" evidence="2">
    <location>
        <begin position="21"/>
        <end position="41"/>
    </location>
</feature>
<evidence type="ECO:0000313" key="4">
    <source>
        <dbReference type="EMBL" id="ERJ74760.1"/>
    </source>
</evidence>
<gene>
    <name evidence="4" type="ORF">HMPREF1557_01461</name>
</gene>
<feature type="transmembrane region" description="Helical" evidence="2">
    <location>
        <begin position="96"/>
        <end position="113"/>
    </location>
</feature>
<comment type="similarity">
    <text evidence="1">Belongs to the UPF0177 family.</text>
</comment>
<keyword evidence="2" id="KW-1133">Transmembrane helix</keyword>
<dbReference type="GO" id="GO:0080120">
    <property type="term" value="P:CAAX-box protein maturation"/>
    <property type="evidence" value="ECO:0007669"/>
    <property type="project" value="UniProtKB-ARBA"/>
</dbReference>
<dbReference type="Proteomes" id="UP000016617">
    <property type="component" value="Unassembled WGS sequence"/>
</dbReference>
<dbReference type="PANTHER" id="PTHR36435">
    <property type="entry name" value="SLR1288 PROTEIN"/>
    <property type="match status" value="1"/>
</dbReference>
<name>U2J4R9_9STRE</name>
<sequence>MLIISPITEEVLFRYLIFKNLYKIYGLTPALLVSSLSFGLIHLQFGLGQSLAAITLGLFLAYLYQKTDSLLFIITIHLTANLANFFPDLPYSARKIGLPILGLCFCFSLFKVLKSN</sequence>
<feature type="transmembrane region" description="Helical" evidence="2">
    <location>
        <begin position="47"/>
        <end position="64"/>
    </location>
</feature>
<dbReference type="InterPro" id="IPR003675">
    <property type="entry name" value="Rce1/LyrA-like_dom"/>
</dbReference>
<dbReference type="AlphaFoldDB" id="U2J4R9"/>
<evidence type="ECO:0000256" key="1">
    <source>
        <dbReference type="ARBA" id="ARBA00009067"/>
    </source>
</evidence>
<organism evidence="4 5">
    <name type="scientific">Streptococcus sobrinus W1703</name>
    <dbReference type="NCBI Taxonomy" id="1227275"/>
    <lineage>
        <taxon>Bacteria</taxon>
        <taxon>Bacillati</taxon>
        <taxon>Bacillota</taxon>
        <taxon>Bacilli</taxon>
        <taxon>Lactobacillales</taxon>
        <taxon>Streptococcaceae</taxon>
        <taxon>Streptococcus</taxon>
    </lineage>
</organism>
<keyword evidence="4" id="KW-0378">Hydrolase</keyword>
<feature type="domain" description="CAAX prenyl protease 2/Lysostaphin resistance protein A-like" evidence="3">
    <location>
        <begin position="2"/>
        <end position="82"/>
    </location>
</feature>
<keyword evidence="2" id="KW-0812">Transmembrane</keyword>
<dbReference type="HOGENOM" id="CLU_2095574_0_0_9"/>
<keyword evidence="4" id="KW-0645">Protease</keyword>
<evidence type="ECO:0000256" key="2">
    <source>
        <dbReference type="SAM" id="Phobius"/>
    </source>
</evidence>
<dbReference type="EMBL" id="AWVA01000087">
    <property type="protein sequence ID" value="ERJ74760.1"/>
    <property type="molecule type" value="Genomic_DNA"/>
</dbReference>
<dbReference type="PANTHER" id="PTHR36435:SF1">
    <property type="entry name" value="CAAX AMINO TERMINAL PROTEASE FAMILY PROTEIN"/>
    <property type="match status" value="1"/>
</dbReference>
<accession>U2J4R9</accession>
<reference evidence="4 5" key="1">
    <citation type="submission" date="2013-06" db="EMBL/GenBank/DDBJ databases">
        <authorList>
            <person name="Weinstock G."/>
            <person name="Sodergren E."/>
            <person name="Lobos E.A."/>
            <person name="Fulton L."/>
            <person name="Fulton R."/>
            <person name="Courtney L."/>
            <person name="Fronick C."/>
            <person name="O'Laughlin M."/>
            <person name="Godfrey J."/>
            <person name="Wilson R.M."/>
            <person name="Miner T."/>
            <person name="Farmer C."/>
            <person name="Delehaunty K."/>
            <person name="Cordes M."/>
            <person name="Minx P."/>
            <person name="Tomlinson C."/>
            <person name="Chen J."/>
            <person name="Wollam A."/>
            <person name="Pepin K.H."/>
            <person name="Bhonagiri V."/>
            <person name="Zhang X."/>
            <person name="Warren W."/>
            <person name="Mitreva M."/>
            <person name="Mardis E.R."/>
            <person name="Wilson R.K."/>
        </authorList>
    </citation>
    <scope>NUCLEOTIDE SEQUENCE [LARGE SCALE GENOMIC DNA]</scope>
    <source>
        <strain evidence="4 5">W1703</strain>
    </source>
</reference>
<dbReference type="InterPro" id="IPR052710">
    <property type="entry name" value="CAAX_protease"/>
</dbReference>
<keyword evidence="2" id="KW-0472">Membrane</keyword>
<dbReference type="GO" id="GO:0006508">
    <property type="term" value="P:proteolysis"/>
    <property type="evidence" value="ECO:0007669"/>
    <property type="project" value="UniProtKB-KW"/>
</dbReference>
<protein>
    <submittedName>
        <fullName evidence="4">CAAX amino terminal protease family protein</fullName>
    </submittedName>
</protein>
<dbReference type="Pfam" id="PF02517">
    <property type="entry name" value="Rce1-like"/>
    <property type="match status" value="1"/>
</dbReference>
<proteinExistence type="inferred from homology"/>
<dbReference type="GO" id="GO:0004175">
    <property type="term" value="F:endopeptidase activity"/>
    <property type="evidence" value="ECO:0007669"/>
    <property type="project" value="UniProtKB-ARBA"/>
</dbReference>
<evidence type="ECO:0000259" key="3">
    <source>
        <dbReference type="Pfam" id="PF02517"/>
    </source>
</evidence>
<feature type="transmembrane region" description="Helical" evidence="2">
    <location>
        <begin position="71"/>
        <end position="90"/>
    </location>
</feature>
<comment type="caution">
    <text evidence="4">The sequence shown here is derived from an EMBL/GenBank/DDBJ whole genome shotgun (WGS) entry which is preliminary data.</text>
</comment>